<evidence type="ECO:0000313" key="2">
    <source>
        <dbReference type="EMBL" id="EKC25445.1"/>
    </source>
</evidence>
<dbReference type="EMBL" id="JH816895">
    <property type="protein sequence ID" value="EKC25445.1"/>
    <property type="molecule type" value="Genomic_DNA"/>
</dbReference>
<feature type="compositionally biased region" description="Low complexity" evidence="1">
    <location>
        <begin position="180"/>
        <end position="193"/>
    </location>
</feature>
<feature type="compositionally biased region" description="Basic and acidic residues" evidence="1">
    <location>
        <begin position="63"/>
        <end position="74"/>
    </location>
</feature>
<accession>K1Q9B7</accession>
<dbReference type="InParanoid" id="K1Q9B7"/>
<proteinExistence type="predicted"/>
<feature type="compositionally biased region" description="Basic and acidic residues" evidence="1">
    <location>
        <begin position="167"/>
        <end position="179"/>
    </location>
</feature>
<feature type="compositionally biased region" description="Polar residues" evidence="1">
    <location>
        <begin position="132"/>
        <end position="162"/>
    </location>
</feature>
<dbReference type="HOGENOM" id="CLU_1410083_0_0_1"/>
<organism evidence="2">
    <name type="scientific">Magallana gigas</name>
    <name type="common">Pacific oyster</name>
    <name type="synonym">Crassostrea gigas</name>
    <dbReference type="NCBI Taxonomy" id="29159"/>
    <lineage>
        <taxon>Eukaryota</taxon>
        <taxon>Metazoa</taxon>
        <taxon>Spiralia</taxon>
        <taxon>Lophotrochozoa</taxon>
        <taxon>Mollusca</taxon>
        <taxon>Bivalvia</taxon>
        <taxon>Autobranchia</taxon>
        <taxon>Pteriomorphia</taxon>
        <taxon>Ostreida</taxon>
        <taxon>Ostreoidea</taxon>
        <taxon>Ostreidae</taxon>
        <taxon>Magallana</taxon>
    </lineage>
</organism>
<feature type="compositionally biased region" description="Low complexity" evidence="1">
    <location>
        <begin position="75"/>
        <end position="88"/>
    </location>
</feature>
<evidence type="ECO:0000256" key="1">
    <source>
        <dbReference type="SAM" id="MobiDB-lite"/>
    </source>
</evidence>
<name>K1Q9B7_MAGGI</name>
<gene>
    <name evidence="2" type="ORF">CGI_10023065</name>
</gene>
<feature type="region of interest" description="Disordered" evidence="1">
    <location>
        <begin position="63"/>
        <end position="193"/>
    </location>
</feature>
<dbReference type="AlphaFoldDB" id="K1Q9B7"/>
<protein>
    <submittedName>
        <fullName evidence="2">Uncharacterized protein</fullName>
    </submittedName>
</protein>
<sequence>MKPNPPTDYKDYKYVYKDKEPQAQSNNPNILRGDVALKVEARIKREKSLHDKMLSKTYAAEEISGRIMEERERLSLGTRSRATSGTSSPVPSNSTRKQVHFKTDGSGDVPKSKKGGKVKSSANSVSSDEKQISVTIAGINNIQSNDTSQTEQPITDQGSKDSNGFIPKKELTVIEERTSSRASGLSGSESKRG</sequence>
<reference evidence="2" key="1">
    <citation type="journal article" date="2012" name="Nature">
        <title>The oyster genome reveals stress adaptation and complexity of shell formation.</title>
        <authorList>
            <person name="Zhang G."/>
            <person name="Fang X."/>
            <person name="Guo X."/>
            <person name="Li L."/>
            <person name="Luo R."/>
            <person name="Xu F."/>
            <person name="Yang P."/>
            <person name="Zhang L."/>
            <person name="Wang X."/>
            <person name="Qi H."/>
            <person name="Xiong Z."/>
            <person name="Que H."/>
            <person name="Xie Y."/>
            <person name="Holland P.W."/>
            <person name="Paps J."/>
            <person name="Zhu Y."/>
            <person name="Wu F."/>
            <person name="Chen Y."/>
            <person name="Wang J."/>
            <person name="Peng C."/>
            <person name="Meng J."/>
            <person name="Yang L."/>
            <person name="Liu J."/>
            <person name="Wen B."/>
            <person name="Zhang N."/>
            <person name="Huang Z."/>
            <person name="Zhu Q."/>
            <person name="Feng Y."/>
            <person name="Mount A."/>
            <person name="Hedgecock D."/>
            <person name="Xu Z."/>
            <person name="Liu Y."/>
            <person name="Domazet-Loso T."/>
            <person name="Du Y."/>
            <person name="Sun X."/>
            <person name="Zhang S."/>
            <person name="Liu B."/>
            <person name="Cheng P."/>
            <person name="Jiang X."/>
            <person name="Li J."/>
            <person name="Fan D."/>
            <person name="Wang W."/>
            <person name="Fu W."/>
            <person name="Wang T."/>
            <person name="Wang B."/>
            <person name="Zhang J."/>
            <person name="Peng Z."/>
            <person name="Li Y."/>
            <person name="Li N."/>
            <person name="Wang J."/>
            <person name="Chen M."/>
            <person name="He Y."/>
            <person name="Tan F."/>
            <person name="Song X."/>
            <person name="Zheng Q."/>
            <person name="Huang R."/>
            <person name="Yang H."/>
            <person name="Du X."/>
            <person name="Chen L."/>
            <person name="Yang M."/>
            <person name="Gaffney P.M."/>
            <person name="Wang S."/>
            <person name="Luo L."/>
            <person name="She Z."/>
            <person name="Ming Y."/>
            <person name="Huang W."/>
            <person name="Zhang S."/>
            <person name="Huang B."/>
            <person name="Zhang Y."/>
            <person name="Qu T."/>
            <person name="Ni P."/>
            <person name="Miao G."/>
            <person name="Wang J."/>
            <person name="Wang Q."/>
            <person name="Steinberg C.E."/>
            <person name="Wang H."/>
            <person name="Li N."/>
            <person name="Qian L."/>
            <person name="Zhang G."/>
            <person name="Li Y."/>
            <person name="Yang H."/>
            <person name="Liu X."/>
            <person name="Wang J."/>
            <person name="Yin Y."/>
            <person name="Wang J."/>
        </authorList>
    </citation>
    <scope>NUCLEOTIDE SEQUENCE [LARGE SCALE GENOMIC DNA]</scope>
    <source>
        <strain evidence="2">05x7-T-G4-1.051#20</strain>
    </source>
</reference>